<evidence type="ECO:0000256" key="3">
    <source>
        <dbReference type="ARBA" id="ARBA00023163"/>
    </source>
</evidence>
<dbReference type="Gene3D" id="1.10.10.10">
    <property type="entry name" value="Winged helix-like DNA-binding domain superfamily/Winged helix DNA-binding domain"/>
    <property type="match status" value="1"/>
</dbReference>
<keyword evidence="2" id="KW-0238">DNA-binding</keyword>
<dbReference type="CDD" id="cd00090">
    <property type="entry name" value="HTH_ARSR"/>
    <property type="match status" value="1"/>
</dbReference>
<dbReference type="PANTHER" id="PTHR33154:SF38">
    <property type="entry name" value="HTH ARSR-TYPE DOMAIN-CONTAINING PROTEIN"/>
    <property type="match status" value="1"/>
</dbReference>
<dbReference type="InterPro" id="IPR036388">
    <property type="entry name" value="WH-like_DNA-bd_sf"/>
</dbReference>
<dbReference type="GO" id="GO:0003677">
    <property type="term" value="F:DNA binding"/>
    <property type="evidence" value="ECO:0007669"/>
    <property type="project" value="UniProtKB-KW"/>
</dbReference>
<evidence type="ECO:0000313" key="6">
    <source>
        <dbReference type="Proteomes" id="UP000516160"/>
    </source>
</evidence>
<keyword evidence="1" id="KW-0805">Transcription regulation</keyword>
<accession>A0A7G9WB06</accession>
<dbReference type="InterPro" id="IPR011991">
    <property type="entry name" value="ArsR-like_HTH"/>
</dbReference>
<keyword evidence="6" id="KW-1185">Reference proteome</keyword>
<dbReference type="AlphaFoldDB" id="A0A7G9WB06"/>
<dbReference type="PROSITE" id="PS50987">
    <property type="entry name" value="HTH_ARSR_2"/>
    <property type="match status" value="1"/>
</dbReference>
<keyword evidence="3" id="KW-0804">Transcription</keyword>
<evidence type="ECO:0000259" key="4">
    <source>
        <dbReference type="PROSITE" id="PS50987"/>
    </source>
</evidence>
<dbReference type="InterPro" id="IPR001845">
    <property type="entry name" value="HTH_ArsR_DNA-bd_dom"/>
</dbReference>
<dbReference type="RefSeq" id="WP_213166271.1">
    <property type="nucleotide sequence ID" value="NZ_CP058559.1"/>
</dbReference>
<gene>
    <name evidence="5" type="ORF">HYG86_14375</name>
</gene>
<evidence type="ECO:0000256" key="2">
    <source>
        <dbReference type="ARBA" id="ARBA00023125"/>
    </source>
</evidence>
<dbReference type="GO" id="GO:0003700">
    <property type="term" value="F:DNA-binding transcription factor activity"/>
    <property type="evidence" value="ECO:0007669"/>
    <property type="project" value="InterPro"/>
</dbReference>
<dbReference type="InterPro" id="IPR051081">
    <property type="entry name" value="HTH_MetalResp_TranReg"/>
</dbReference>
<dbReference type="SUPFAM" id="SSF46785">
    <property type="entry name" value="Winged helix' DNA-binding domain"/>
    <property type="match status" value="1"/>
</dbReference>
<protein>
    <submittedName>
        <fullName evidence="5">Winged helix-turn-helix transcriptional regulator</fullName>
    </submittedName>
</protein>
<reference evidence="5 6" key="1">
    <citation type="submission" date="2020-07" db="EMBL/GenBank/DDBJ databases">
        <title>Alkalicella. sp. LB2 genome.</title>
        <authorList>
            <person name="Postec A."/>
            <person name="Quemeneur M."/>
        </authorList>
    </citation>
    <scope>NUCLEOTIDE SEQUENCE [LARGE SCALE GENOMIC DNA]</scope>
    <source>
        <strain evidence="5 6">LB2</strain>
    </source>
</reference>
<dbReference type="Proteomes" id="UP000516160">
    <property type="component" value="Chromosome"/>
</dbReference>
<evidence type="ECO:0000313" key="5">
    <source>
        <dbReference type="EMBL" id="QNO15868.1"/>
    </source>
</evidence>
<dbReference type="EMBL" id="CP058559">
    <property type="protein sequence ID" value="QNO15868.1"/>
    <property type="molecule type" value="Genomic_DNA"/>
</dbReference>
<dbReference type="PRINTS" id="PR00778">
    <property type="entry name" value="HTHARSR"/>
</dbReference>
<dbReference type="KEGG" id="acae:HYG86_14375"/>
<feature type="domain" description="HTH arsR-type" evidence="4">
    <location>
        <begin position="245"/>
        <end position="339"/>
    </location>
</feature>
<dbReference type="InterPro" id="IPR036390">
    <property type="entry name" value="WH_DNA-bd_sf"/>
</dbReference>
<dbReference type="Pfam" id="PF01022">
    <property type="entry name" value="HTH_5"/>
    <property type="match status" value="1"/>
</dbReference>
<dbReference type="SMART" id="SM00418">
    <property type="entry name" value="HTH_ARSR"/>
    <property type="match status" value="1"/>
</dbReference>
<proteinExistence type="predicted"/>
<dbReference type="PANTHER" id="PTHR33154">
    <property type="entry name" value="TRANSCRIPTIONAL REGULATOR, ARSR FAMILY"/>
    <property type="match status" value="1"/>
</dbReference>
<organism evidence="5 6">
    <name type="scientific">Alkalicella caledoniensis</name>
    <dbReference type="NCBI Taxonomy" id="2731377"/>
    <lineage>
        <taxon>Bacteria</taxon>
        <taxon>Bacillati</taxon>
        <taxon>Bacillota</taxon>
        <taxon>Clostridia</taxon>
        <taxon>Eubacteriales</taxon>
        <taxon>Proteinivoracaceae</taxon>
        <taxon>Alkalicella</taxon>
    </lineage>
</organism>
<sequence>MDIHKNIDVPKTTVLFSINIELIGAVHLLANSSHHEFAKEWVDITYKNISEASREFLKIIPKLPMAGIELYSLFISTRDFDDVEGFLQRIEKTNDLDFISEVYDVEREKVISIRENPEELPKFMEDNYMVEEECREGLEYILYETTSFRRGLVKVLGEIYNQLFTDKIKTLEELFTHSIDSINNQLKSKKPLVVAQELMGKTFHRVFPFKEFIFIPSYFLSPHRFRTFTPEVQILIYDVRRDCLYLNEVGEKITNAMKVLSDRTRLEIVRQLLLGPTYGKVLASRLDLTTATISHHLEQLRAVGLIEEDKVKNTKYFNVKKDELEKLLGQISDYLYNKL</sequence>
<evidence type="ECO:0000256" key="1">
    <source>
        <dbReference type="ARBA" id="ARBA00023015"/>
    </source>
</evidence>
<name>A0A7G9WB06_ALKCA</name>